<name>M7TPI6_EUTLA</name>
<dbReference type="PRINTS" id="PR00080">
    <property type="entry name" value="SDRFAMILY"/>
</dbReference>
<evidence type="ECO:0000256" key="3">
    <source>
        <dbReference type="ARBA" id="ARBA00023002"/>
    </source>
</evidence>
<dbReference type="FunFam" id="3.40.50.720:FF:000084">
    <property type="entry name" value="Short-chain dehydrogenase reductase"/>
    <property type="match status" value="1"/>
</dbReference>
<gene>
    <name evidence="4" type="ORF">UCREL1_1116</name>
</gene>
<dbReference type="InterPro" id="IPR020904">
    <property type="entry name" value="Sc_DH/Rdtase_CS"/>
</dbReference>
<sequence>MAATGTTPDVNRYLQHSVQDLLSLKGRTVVVTGGARGLGLAFTLAIAESGGSVAVFDAADKPHDDFFTIQSRFPDVKLSYYQTDVTKYDLLKATFDKVSKDFGRIDGLVTAAGICPDESFLKRDPESVAKCMNVNVLGTYYAAQLAAIQMAKQEATPFNPRGGSIVMIASIAAYVASKGQATSDYCASKGAVVSLAKALGVELAGMGIRVNSISPGYMTTDMTLDLCKRMPWLGDIMNNEPPMRRMGDRTDLKVPIVYLLSNASAYHTSDDILITGGIHAGRLL</sequence>
<keyword evidence="3" id="KW-0560">Oxidoreductase</keyword>
<evidence type="ECO:0000256" key="2">
    <source>
        <dbReference type="ARBA" id="ARBA00022857"/>
    </source>
</evidence>
<dbReference type="HOGENOM" id="CLU_010194_1_1_1"/>
<dbReference type="STRING" id="1287681.M7TPI6"/>
<dbReference type="Proteomes" id="UP000012174">
    <property type="component" value="Unassembled WGS sequence"/>
</dbReference>
<evidence type="ECO:0000313" key="4">
    <source>
        <dbReference type="EMBL" id="EMR71831.1"/>
    </source>
</evidence>
<dbReference type="SUPFAM" id="SSF51735">
    <property type="entry name" value="NAD(P)-binding Rossmann-fold domains"/>
    <property type="match status" value="1"/>
</dbReference>
<dbReference type="OMA" id="RCENSDV"/>
<dbReference type="PROSITE" id="PS00061">
    <property type="entry name" value="ADH_SHORT"/>
    <property type="match status" value="1"/>
</dbReference>
<keyword evidence="5" id="KW-1185">Reference proteome</keyword>
<dbReference type="InterPro" id="IPR002347">
    <property type="entry name" value="SDR_fam"/>
</dbReference>
<dbReference type="PRINTS" id="PR00081">
    <property type="entry name" value="GDHRDH"/>
</dbReference>
<reference evidence="5" key="1">
    <citation type="journal article" date="2013" name="Genome Announc.">
        <title>Draft genome sequence of the grapevine dieback fungus Eutypa lata UCR-EL1.</title>
        <authorList>
            <person name="Blanco-Ulate B."/>
            <person name="Rolshausen P.E."/>
            <person name="Cantu D."/>
        </authorList>
    </citation>
    <scope>NUCLEOTIDE SEQUENCE [LARGE SCALE GENOMIC DNA]</scope>
    <source>
        <strain evidence="5">UCR-EL1</strain>
    </source>
</reference>
<evidence type="ECO:0000313" key="5">
    <source>
        <dbReference type="Proteomes" id="UP000012174"/>
    </source>
</evidence>
<dbReference type="AlphaFoldDB" id="M7TPI6"/>
<comment type="similarity">
    <text evidence="1">Belongs to the short-chain dehydrogenases/reductases (SDR) family.</text>
</comment>
<dbReference type="InterPro" id="IPR036291">
    <property type="entry name" value="NAD(P)-bd_dom_sf"/>
</dbReference>
<proteinExistence type="inferred from homology"/>
<organism evidence="4 5">
    <name type="scientific">Eutypa lata (strain UCR-EL1)</name>
    <name type="common">Grapevine dieback disease fungus</name>
    <name type="synonym">Eutypa armeniacae</name>
    <dbReference type="NCBI Taxonomy" id="1287681"/>
    <lineage>
        <taxon>Eukaryota</taxon>
        <taxon>Fungi</taxon>
        <taxon>Dikarya</taxon>
        <taxon>Ascomycota</taxon>
        <taxon>Pezizomycotina</taxon>
        <taxon>Sordariomycetes</taxon>
        <taxon>Xylariomycetidae</taxon>
        <taxon>Xylariales</taxon>
        <taxon>Diatrypaceae</taxon>
        <taxon>Eutypa</taxon>
    </lineage>
</organism>
<dbReference type="eggNOG" id="KOG0725">
    <property type="taxonomic scope" value="Eukaryota"/>
</dbReference>
<dbReference type="Gene3D" id="3.40.50.720">
    <property type="entry name" value="NAD(P)-binding Rossmann-like Domain"/>
    <property type="match status" value="1"/>
</dbReference>
<dbReference type="Pfam" id="PF13561">
    <property type="entry name" value="adh_short_C2"/>
    <property type="match status" value="1"/>
</dbReference>
<dbReference type="OrthoDB" id="417891at2759"/>
<dbReference type="EMBL" id="KB705572">
    <property type="protein sequence ID" value="EMR71831.1"/>
    <property type="molecule type" value="Genomic_DNA"/>
</dbReference>
<protein>
    <submittedName>
        <fullName evidence="4">Putative short-chain dehydrogenase reductase sdr protein</fullName>
    </submittedName>
</protein>
<dbReference type="PANTHER" id="PTHR43008">
    <property type="entry name" value="BENZIL REDUCTASE"/>
    <property type="match status" value="1"/>
</dbReference>
<dbReference type="KEGG" id="ela:UCREL1_1116"/>
<dbReference type="GO" id="GO:0050664">
    <property type="term" value="F:oxidoreductase activity, acting on NAD(P)H, oxygen as acceptor"/>
    <property type="evidence" value="ECO:0007669"/>
    <property type="project" value="TreeGrafter"/>
</dbReference>
<keyword evidence="2" id="KW-0521">NADP</keyword>
<dbReference type="GO" id="GO:0016616">
    <property type="term" value="F:oxidoreductase activity, acting on the CH-OH group of donors, NAD or NADP as acceptor"/>
    <property type="evidence" value="ECO:0007669"/>
    <property type="project" value="UniProtKB-ARBA"/>
</dbReference>
<evidence type="ECO:0000256" key="1">
    <source>
        <dbReference type="ARBA" id="ARBA00006484"/>
    </source>
</evidence>
<accession>M7TPI6</accession>
<dbReference type="PANTHER" id="PTHR43008:SF4">
    <property type="entry name" value="CHAIN DEHYDROGENASE, PUTATIVE (AFU_ORTHOLOGUE AFUA_4G08710)-RELATED"/>
    <property type="match status" value="1"/>
</dbReference>